<reference evidence="11 12" key="1">
    <citation type="submission" date="2017-10" db="EMBL/GenBank/DDBJ databases">
        <title>Comparative genomics in systemic dimorphic fungi from Ajellomycetaceae.</title>
        <authorList>
            <person name="Munoz J.F."/>
            <person name="Mcewen J.G."/>
            <person name="Clay O.K."/>
            <person name="Cuomo C.A."/>
        </authorList>
    </citation>
    <scope>NUCLEOTIDE SEQUENCE [LARGE SCALE GENOMIC DNA]</scope>
    <source>
        <strain evidence="11 12">UAMH4076</strain>
    </source>
</reference>
<keyword evidence="3" id="KW-0507">mRNA processing</keyword>
<feature type="compositionally biased region" description="Basic and acidic residues" evidence="8">
    <location>
        <begin position="732"/>
        <end position="741"/>
    </location>
</feature>
<evidence type="ECO:0000256" key="3">
    <source>
        <dbReference type="ARBA" id="ARBA00022728"/>
    </source>
</evidence>
<dbReference type="SUPFAM" id="SSF48464">
    <property type="entry name" value="ENTH/VHS domain"/>
    <property type="match status" value="1"/>
</dbReference>
<organism evidence="11 12">
    <name type="scientific">[Emmonsia] crescens</name>
    <dbReference type="NCBI Taxonomy" id="73230"/>
    <lineage>
        <taxon>Eukaryota</taxon>
        <taxon>Fungi</taxon>
        <taxon>Dikarya</taxon>
        <taxon>Ascomycota</taxon>
        <taxon>Pezizomycotina</taxon>
        <taxon>Eurotiomycetes</taxon>
        <taxon>Eurotiomycetidae</taxon>
        <taxon>Onygenales</taxon>
        <taxon>Ajellomycetaceae</taxon>
        <taxon>Emergomyces</taxon>
    </lineage>
</organism>
<evidence type="ECO:0000256" key="6">
    <source>
        <dbReference type="ARBA" id="ARBA00023242"/>
    </source>
</evidence>
<gene>
    <name evidence="11" type="ORF">GX50_03349</name>
</gene>
<evidence type="ECO:0000259" key="10">
    <source>
        <dbReference type="PROSITE" id="PS51391"/>
    </source>
</evidence>
<feature type="compositionally biased region" description="Low complexity" evidence="8">
    <location>
        <begin position="705"/>
        <end position="716"/>
    </location>
</feature>
<dbReference type="GO" id="GO:0006369">
    <property type="term" value="P:termination of RNA polymerase II transcription"/>
    <property type="evidence" value="ECO:0007669"/>
    <property type="project" value="UniProtKB-ARBA"/>
</dbReference>
<dbReference type="InterPro" id="IPR008942">
    <property type="entry name" value="ENTH_VHS"/>
</dbReference>
<evidence type="ECO:0000256" key="2">
    <source>
        <dbReference type="ARBA" id="ARBA00022553"/>
    </source>
</evidence>
<dbReference type="GO" id="GO:0071007">
    <property type="term" value="C:U2-type catalytic step 2 spliceosome"/>
    <property type="evidence" value="ECO:0007669"/>
    <property type="project" value="TreeGrafter"/>
</dbReference>
<evidence type="ECO:0000256" key="1">
    <source>
        <dbReference type="ARBA" id="ARBA00004123"/>
    </source>
</evidence>
<evidence type="ECO:0000256" key="7">
    <source>
        <dbReference type="PROSITE-ProRule" id="PRU00176"/>
    </source>
</evidence>
<feature type="compositionally biased region" description="Polar residues" evidence="8">
    <location>
        <begin position="800"/>
        <end position="809"/>
    </location>
</feature>
<dbReference type="SUPFAM" id="SSF54928">
    <property type="entry name" value="RNA-binding domain, RBD"/>
    <property type="match status" value="1"/>
</dbReference>
<dbReference type="Pfam" id="PF00076">
    <property type="entry name" value="RRM_1"/>
    <property type="match status" value="1"/>
</dbReference>
<dbReference type="Gene3D" id="3.30.70.330">
    <property type="match status" value="1"/>
</dbReference>
<keyword evidence="5" id="KW-0508">mRNA splicing</keyword>
<feature type="compositionally biased region" description="Basic and acidic residues" evidence="8">
    <location>
        <begin position="671"/>
        <end position="688"/>
    </location>
</feature>
<keyword evidence="12" id="KW-1185">Reference proteome</keyword>
<dbReference type="GO" id="GO:0031126">
    <property type="term" value="P:sno(s)RNA 3'-end processing"/>
    <property type="evidence" value="ECO:0007669"/>
    <property type="project" value="UniProtKB-ARBA"/>
</dbReference>
<evidence type="ECO:0000259" key="9">
    <source>
        <dbReference type="PROSITE" id="PS50102"/>
    </source>
</evidence>
<dbReference type="InterPro" id="IPR048892">
    <property type="entry name" value="Nrd1_Seb1_dom2"/>
</dbReference>
<feature type="domain" description="RRM" evidence="9">
    <location>
        <begin position="516"/>
        <end position="586"/>
    </location>
</feature>
<proteinExistence type="predicted"/>
<comment type="subcellular location">
    <subcellularLocation>
        <location evidence="1">Nucleus</location>
    </subcellularLocation>
</comment>
<feature type="domain" description="CID" evidence="10">
    <location>
        <begin position="1"/>
        <end position="154"/>
    </location>
</feature>
<feature type="region of interest" description="Disordered" evidence="8">
    <location>
        <begin position="774"/>
        <end position="809"/>
    </location>
</feature>
<dbReference type="Pfam" id="PF04818">
    <property type="entry name" value="CID"/>
    <property type="match status" value="1"/>
</dbReference>
<dbReference type="Pfam" id="PF21380">
    <property type="entry name" value="Nrd1-Seb1_dom2"/>
    <property type="match status" value="1"/>
</dbReference>
<dbReference type="PROSITE" id="PS51391">
    <property type="entry name" value="CID"/>
    <property type="match status" value="1"/>
</dbReference>
<dbReference type="PROSITE" id="PS50102">
    <property type="entry name" value="RRM"/>
    <property type="match status" value="1"/>
</dbReference>
<dbReference type="InterPro" id="IPR000504">
    <property type="entry name" value="RRM_dom"/>
</dbReference>
<feature type="region of interest" description="Disordered" evidence="8">
    <location>
        <begin position="650"/>
        <end position="750"/>
    </location>
</feature>
<feature type="compositionally biased region" description="Gly residues" evidence="8">
    <location>
        <begin position="775"/>
        <end position="790"/>
    </location>
</feature>
<keyword evidence="2" id="KW-0597">Phosphoprotein</keyword>
<name>A0A2B7ZKC5_9EURO</name>
<feature type="compositionally biased region" description="Basic and acidic residues" evidence="8">
    <location>
        <begin position="391"/>
        <end position="411"/>
    </location>
</feature>
<dbReference type="PANTHER" id="PTHR14089:SF2">
    <property type="entry name" value="PRE-MRNA-SPLICING FACTOR CWC2"/>
    <property type="match status" value="1"/>
</dbReference>
<evidence type="ECO:0000313" key="12">
    <source>
        <dbReference type="Proteomes" id="UP000226031"/>
    </source>
</evidence>
<dbReference type="EMBL" id="PDND01000054">
    <property type="protein sequence ID" value="PGH33780.1"/>
    <property type="molecule type" value="Genomic_DNA"/>
</dbReference>
<evidence type="ECO:0000256" key="4">
    <source>
        <dbReference type="ARBA" id="ARBA00022884"/>
    </source>
</evidence>
<dbReference type="GO" id="GO:0017070">
    <property type="term" value="F:U6 snRNA binding"/>
    <property type="evidence" value="ECO:0007669"/>
    <property type="project" value="TreeGrafter"/>
</dbReference>
<dbReference type="FunFam" id="3.30.70.330:FF:000397">
    <property type="entry name" value="RNA binding protein Nrd1"/>
    <property type="match status" value="1"/>
</dbReference>
<dbReference type="InterPro" id="IPR039171">
    <property type="entry name" value="Cwc2/Slt11"/>
</dbReference>
<dbReference type="PANTHER" id="PTHR14089">
    <property type="entry name" value="PRE-MRNA-SPLICING FACTOR RBM22"/>
    <property type="match status" value="1"/>
</dbReference>
<dbReference type="GO" id="GO:0000974">
    <property type="term" value="C:Prp19 complex"/>
    <property type="evidence" value="ECO:0007669"/>
    <property type="project" value="TreeGrafter"/>
</dbReference>
<keyword evidence="4 7" id="KW-0694">RNA-binding</keyword>
<sequence length="809" mass="85424">MSSAVAELDGYLQSMLALKPPGVSASKISIITSLCAANVQSESVLVQKIYTHFKRAPGTHKLGVLYVVDSVTRQWVESARRAGQTVGSGAPDGTFAAGVNRVTELLPVLMTDIINNAPEYQKDKIKKLVDIWERGYTFPAALLASFKEKLNATVSQNVESTTPDGSPAPSFMRLGGAQHAAPSSSAAAVTAAAGPGQQAPVPDTSSILKALADMAKNNTATSGAPAQPSPHSIFNAQNPVPQAMPASVDPAAQQSNGQTVNPYAAAAAAGNLANQFAGLSNMAQNPNMFPNQAQASAAANPLAAAQNPLAALMPQTGALAPETLQQLSLLQLMAAQGIPQEQWATALQILSLSNTANTGMANMNPAAALAAFAQQPAASQNVWGAMAPDAGSRDRDRDHRSSREHEREDYVRSPPGGYRRRSRSPGWDRRREASPPRRRESPVYGEYHGDSPGRNRDPRDARGRRPAEYRQRSPPPGRRRRSPTPPRKEATLPPPGPKFLEWDYSIGQGNIKVLSRTLFVGGVTSSESHLRSLFSRYGVVQTCIVNIDKRHAFVKMINRRDAVTAREGMEQYKSGDMQLRTRWGVGFGPRDCSDYQTGISVIPIERLTDADRKWMLSAEYGGTGGKPIESFMVVEEPDIEIGAGVSSKAISRRMATDQGGKRGPQSTRTNIEPERFRRPNRGPMDDGHAPGPGPAHGPAHGHGHGQTSSSTAASGSNGNGERNGNGHGHGHGHGDRNERDGSASANNANAIGVPPAVPGFGFSFSGMPMFPPGYMLGGAGGAGTGTGAQGQQGQQGQATESSSTPPGQG</sequence>
<protein>
    <submittedName>
        <fullName evidence="11">Protein NRD1</fullName>
    </submittedName>
</protein>
<dbReference type="GO" id="GO:0008380">
    <property type="term" value="P:RNA splicing"/>
    <property type="evidence" value="ECO:0007669"/>
    <property type="project" value="UniProtKB-KW"/>
</dbReference>
<dbReference type="FunFam" id="1.25.40.90:FF:000026">
    <property type="entry name" value="RNA binding protein Nrd1"/>
    <property type="match status" value="1"/>
</dbReference>
<feature type="compositionally biased region" description="Basic and acidic residues" evidence="8">
    <location>
        <begin position="426"/>
        <end position="471"/>
    </location>
</feature>
<dbReference type="AlphaFoldDB" id="A0A2B7ZKC5"/>
<dbReference type="Gene3D" id="1.25.40.90">
    <property type="match status" value="1"/>
</dbReference>
<dbReference type="GO" id="GO:0031124">
    <property type="term" value="P:mRNA 3'-end processing"/>
    <property type="evidence" value="ECO:0007669"/>
    <property type="project" value="UniProtKB-ARBA"/>
</dbReference>
<evidence type="ECO:0000256" key="8">
    <source>
        <dbReference type="SAM" id="MobiDB-lite"/>
    </source>
</evidence>
<dbReference type="InterPro" id="IPR035979">
    <property type="entry name" value="RBD_domain_sf"/>
</dbReference>
<dbReference type="STRING" id="73230.A0A2B7ZKC5"/>
<accession>A0A2B7ZKC5</accession>
<dbReference type="GO" id="GO:0071006">
    <property type="term" value="C:U2-type catalytic step 1 spliceosome"/>
    <property type="evidence" value="ECO:0007669"/>
    <property type="project" value="TreeGrafter"/>
</dbReference>
<evidence type="ECO:0000313" key="11">
    <source>
        <dbReference type="EMBL" id="PGH33780.1"/>
    </source>
</evidence>
<dbReference type="InterPro" id="IPR006569">
    <property type="entry name" value="CID_dom"/>
</dbReference>
<dbReference type="InterPro" id="IPR012677">
    <property type="entry name" value="Nucleotide-bd_a/b_plait_sf"/>
</dbReference>
<dbReference type="SMART" id="SM00360">
    <property type="entry name" value="RRM"/>
    <property type="match status" value="1"/>
</dbReference>
<dbReference type="SMART" id="SM00582">
    <property type="entry name" value="RPR"/>
    <property type="match status" value="1"/>
</dbReference>
<comment type="caution">
    <text evidence="11">The sequence shown here is derived from an EMBL/GenBank/DDBJ whole genome shotgun (WGS) entry which is preliminary data.</text>
</comment>
<keyword evidence="6" id="KW-0539">Nucleus</keyword>
<keyword evidence="3" id="KW-0747">Spliceosome</keyword>
<evidence type="ECO:0000256" key="5">
    <source>
        <dbReference type="ARBA" id="ARBA00023187"/>
    </source>
</evidence>
<dbReference type="GO" id="GO:0010629">
    <property type="term" value="P:negative regulation of gene expression"/>
    <property type="evidence" value="ECO:0007669"/>
    <property type="project" value="UniProtKB-ARBA"/>
</dbReference>
<feature type="region of interest" description="Disordered" evidence="8">
    <location>
        <begin position="385"/>
        <end position="496"/>
    </location>
</feature>
<dbReference type="GO" id="GO:0036002">
    <property type="term" value="F:pre-mRNA binding"/>
    <property type="evidence" value="ECO:0007669"/>
    <property type="project" value="TreeGrafter"/>
</dbReference>
<feature type="compositionally biased region" description="Polar residues" evidence="8">
    <location>
        <begin position="219"/>
        <end position="240"/>
    </location>
</feature>
<dbReference type="CDD" id="cd16984">
    <property type="entry name" value="CID_Nrd1_like"/>
    <property type="match status" value="1"/>
</dbReference>
<dbReference type="Proteomes" id="UP000226031">
    <property type="component" value="Unassembled WGS sequence"/>
</dbReference>
<feature type="region of interest" description="Disordered" evidence="8">
    <location>
        <begin position="157"/>
        <end position="179"/>
    </location>
</feature>
<feature type="region of interest" description="Disordered" evidence="8">
    <location>
        <begin position="219"/>
        <end position="256"/>
    </location>
</feature>
<feature type="compositionally biased region" description="Gly residues" evidence="8">
    <location>
        <begin position="717"/>
        <end position="727"/>
    </location>
</feature>